<dbReference type="SUPFAM" id="SSF51182">
    <property type="entry name" value="RmlC-like cupins"/>
    <property type="match status" value="1"/>
</dbReference>
<evidence type="ECO:0000259" key="4">
    <source>
        <dbReference type="PROSITE" id="PS01124"/>
    </source>
</evidence>
<proteinExistence type="predicted"/>
<keyword evidence="3" id="KW-0804">Transcription</keyword>
<dbReference type="SMART" id="SM00342">
    <property type="entry name" value="HTH_ARAC"/>
    <property type="match status" value="1"/>
</dbReference>
<dbReference type="InterPro" id="IPR009057">
    <property type="entry name" value="Homeodomain-like_sf"/>
</dbReference>
<dbReference type="PRINTS" id="PR00032">
    <property type="entry name" value="HTHARAC"/>
</dbReference>
<dbReference type="InterPro" id="IPR013096">
    <property type="entry name" value="Cupin_2"/>
</dbReference>
<dbReference type="InterPro" id="IPR020449">
    <property type="entry name" value="Tscrpt_reg_AraC-type_HTH"/>
</dbReference>
<dbReference type="OrthoDB" id="9803764at2"/>
<dbReference type="Proteomes" id="UP000031977">
    <property type="component" value="Unassembled WGS sequence"/>
</dbReference>
<dbReference type="EMBL" id="JXOK01000004">
    <property type="protein sequence ID" value="KIN12488.1"/>
    <property type="molecule type" value="Genomic_DNA"/>
</dbReference>
<gene>
    <name evidence="5" type="ORF">SU60_01560</name>
</gene>
<dbReference type="PROSITE" id="PS01124">
    <property type="entry name" value="HTH_ARAC_FAMILY_2"/>
    <property type="match status" value="1"/>
</dbReference>
<evidence type="ECO:0000256" key="3">
    <source>
        <dbReference type="ARBA" id="ARBA00023163"/>
    </source>
</evidence>
<dbReference type="InterPro" id="IPR011051">
    <property type="entry name" value="RmlC_Cupin_sf"/>
</dbReference>
<evidence type="ECO:0000313" key="5">
    <source>
        <dbReference type="EMBL" id="KIN12488.1"/>
    </source>
</evidence>
<reference evidence="5 6" key="1">
    <citation type="submission" date="2015-01" db="EMBL/GenBank/DDBJ databases">
        <title>Draft genome of Vibrio mytili type strain CAIM 528.</title>
        <authorList>
            <person name="Gonzalez-Castillo A."/>
            <person name="Gomez-Gil B."/>
            <person name="Enciso-Ibarra J."/>
        </authorList>
    </citation>
    <scope>NUCLEOTIDE SEQUENCE [LARGE SCALE GENOMIC DNA]</scope>
    <source>
        <strain evidence="5 6">CAIM 528</strain>
    </source>
</reference>
<evidence type="ECO:0000256" key="1">
    <source>
        <dbReference type="ARBA" id="ARBA00023015"/>
    </source>
</evidence>
<dbReference type="GO" id="GO:0043565">
    <property type="term" value="F:sequence-specific DNA binding"/>
    <property type="evidence" value="ECO:0007669"/>
    <property type="project" value="InterPro"/>
</dbReference>
<evidence type="ECO:0000256" key="2">
    <source>
        <dbReference type="ARBA" id="ARBA00023125"/>
    </source>
</evidence>
<feature type="domain" description="HTH araC/xylS-type" evidence="4">
    <location>
        <begin position="187"/>
        <end position="287"/>
    </location>
</feature>
<dbReference type="Pfam" id="PF12833">
    <property type="entry name" value="HTH_18"/>
    <property type="match status" value="1"/>
</dbReference>
<keyword evidence="2" id="KW-0238">DNA-binding</keyword>
<dbReference type="Gene3D" id="1.10.10.60">
    <property type="entry name" value="Homeodomain-like"/>
    <property type="match status" value="2"/>
</dbReference>
<dbReference type="AlphaFoldDB" id="A0A0C3EDF1"/>
<keyword evidence="6" id="KW-1185">Reference proteome</keyword>
<dbReference type="RefSeq" id="WP_041153999.1">
    <property type="nucleotide sequence ID" value="NZ_CBCRVP010000011.1"/>
</dbReference>
<protein>
    <submittedName>
        <fullName evidence="5">AraC family transcriptional regulator</fullName>
    </submittedName>
</protein>
<dbReference type="STRING" id="50718.SU60_01560"/>
<dbReference type="GO" id="GO:0003700">
    <property type="term" value="F:DNA-binding transcription factor activity"/>
    <property type="evidence" value="ECO:0007669"/>
    <property type="project" value="InterPro"/>
</dbReference>
<dbReference type="Gene3D" id="2.60.120.10">
    <property type="entry name" value="Jelly Rolls"/>
    <property type="match status" value="1"/>
</dbReference>
<dbReference type="Pfam" id="PF07883">
    <property type="entry name" value="Cupin_2"/>
    <property type="match status" value="1"/>
</dbReference>
<organism evidence="5 6">
    <name type="scientific">Vibrio mytili</name>
    <dbReference type="NCBI Taxonomy" id="50718"/>
    <lineage>
        <taxon>Bacteria</taxon>
        <taxon>Pseudomonadati</taxon>
        <taxon>Pseudomonadota</taxon>
        <taxon>Gammaproteobacteria</taxon>
        <taxon>Vibrionales</taxon>
        <taxon>Vibrionaceae</taxon>
        <taxon>Vibrio</taxon>
    </lineage>
</organism>
<name>A0A0C3EDF1_9VIBR</name>
<comment type="caution">
    <text evidence="5">The sequence shown here is derived from an EMBL/GenBank/DDBJ whole genome shotgun (WGS) entry which is preliminary data.</text>
</comment>
<dbReference type="PANTHER" id="PTHR43280">
    <property type="entry name" value="ARAC-FAMILY TRANSCRIPTIONAL REGULATOR"/>
    <property type="match status" value="1"/>
</dbReference>
<dbReference type="InterPro" id="IPR018060">
    <property type="entry name" value="HTH_AraC"/>
</dbReference>
<dbReference type="PANTHER" id="PTHR43280:SF2">
    <property type="entry name" value="HTH-TYPE TRANSCRIPTIONAL REGULATOR EXSA"/>
    <property type="match status" value="1"/>
</dbReference>
<keyword evidence="1" id="KW-0805">Transcription regulation</keyword>
<dbReference type="SUPFAM" id="SSF46689">
    <property type="entry name" value="Homeodomain-like"/>
    <property type="match status" value="2"/>
</dbReference>
<evidence type="ECO:0000313" key="6">
    <source>
        <dbReference type="Proteomes" id="UP000031977"/>
    </source>
</evidence>
<accession>A0A0C3EDF1</accession>
<dbReference type="InterPro" id="IPR014710">
    <property type="entry name" value="RmlC-like_jellyroll"/>
</dbReference>
<sequence>MNTTYHLEHHQRYPHFKFAYLDCYHGQDFGLHRHDYSELFLVISGKGNHLVSSYAYPLKAGDIFVINGNIEHAFQDVEDLRIINLMFEAGSPFFETPSLKRLSGYQAMFKVEPIARQKNKYRAQLTLNDEQLPIVTQLIQAIGHEYEQGETGFEMMLTSLMQQLAVTLARMYQQQTQDLPQTTMALGRALIFIEQNFTNINLNSRDIAQAAFTSQRQLERLFKQFLNTSPNHYLREMQLKYAYALLTSGNATQIQKVAEQSGFSDSNYFSKCFKKKYALSPRQYMKQRINLQT</sequence>